<protein>
    <submittedName>
        <fullName evidence="1">Uncharacterized protein</fullName>
    </submittedName>
</protein>
<dbReference type="AlphaFoldDB" id="A0AAE6EMF1"/>
<dbReference type="EMBL" id="CP039908">
    <property type="protein sequence ID" value="QCM02611.1"/>
    <property type="molecule type" value="Genomic_DNA"/>
</dbReference>
<gene>
    <name evidence="1" type="ORF">CFBP6624_20835</name>
</gene>
<dbReference type="RefSeq" id="WP_137087406.1">
    <property type="nucleotide sequence ID" value="NZ_CP039908.1"/>
</dbReference>
<organism evidence="1 2">
    <name type="scientific">Agrobacterium tumefaciens</name>
    <dbReference type="NCBI Taxonomy" id="358"/>
    <lineage>
        <taxon>Bacteria</taxon>
        <taxon>Pseudomonadati</taxon>
        <taxon>Pseudomonadota</taxon>
        <taxon>Alphaproteobacteria</taxon>
        <taxon>Hyphomicrobiales</taxon>
        <taxon>Rhizobiaceae</taxon>
        <taxon>Rhizobium/Agrobacterium group</taxon>
        <taxon>Agrobacterium</taxon>
        <taxon>Agrobacterium tumefaciens complex</taxon>
    </lineage>
</organism>
<evidence type="ECO:0000313" key="2">
    <source>
        <dbReference type="Proteomes" id="UP000298646"/>
    </source>
</evidence>
<reference evidence="1 2" key="1">
    <citation type="submission" date="2019-04" db="EMBL/GenBank/DDBJ databases">
        <title>Complete genome sequence of Agrobacterium tumefaciens CFBP6624.</title>
        <authorList>
            <person name="Haryono M."/>
            <person name="Lin Y.-C."/>
            <person name="Lai E.-M."/>
            <person name="Kuo C.-H."/>
        </authorList>
    </citation>
    <scope>NUCLEOTIDE SEQUENCE [LARGE SCALE GENOMIC DNA]</scope>
    <source>
        <strain evidence="1 2">CFBP6624</strain>
    </source>
</reference>
<accession>A0AAE6EMF1</accession>
<evidence type="ECO:0000313" key="1">
    <source>
        <dbReference type="EMBL" id="QCM02611.1"/>
    </source>
</evidence>
<proteinExistence type="predicted"/>
<sequence length="94" mass="10764">MRNIITGTIETACFLALDFRDGARSHFDMFFELETNALNSIYFRMPWTRVELFVERSNVNVGFGYERASGNVEFFLGKVRGVVSIETKVETQAV</sequence>
<name>A0AAE6EMF1_AGRTU</name>
<dbReference type="Proteomes" id="UP000298646">
    <property type="component" value="Chromosome linear"/>
</dbReference>